<sequence>MASLIPPRQRPREGVPKLTLPIISKSDDNSQKPLDGGQAEEPTIMPIHSHVLPGEDAKDQRDELHDMVRRVKVFDDKSKQVNRLSLGSLNANDLNLSEETKAQSSEMSSAAGFQPYAMQRTLSAPDYAIMEPQSLLRGGDLEVLESLGEGASGEVAKARIKSTGQIIARKTIVTSPDPVIHRQLLRELNVNQSCRSEYIVQYYGAFFEPENAIITICMEFCEGGSMDAIYRRTKARGGRIGEKILLKLAGSIIHGLDYLYEKRIIHRDVKPSNILVTRDGLIKLCDFGVAGELIDSVAGTFTGTSSYMAPERIMGHPYTVSSDVWSLGITVLELAMNRFPFAKHNQEILGPIDFLTTLLNEPLPVLEDDLAHNIKWSRALRDFLDRCLVRDGTARATPRALLHHPVVKRSEAIPNSDMARFVAMVWKWPPST</sequence>
<keyword evidence="3 7" id="KW-0547">Nucleotide-binding</keyword>
<dbReference type="InterPro" id="IPR050915">
    <property type="entry name" value="MAP_kinase_kinase"/>
</dbReference>
<dbReference type="FunFam" id="1.10.510.10:FF:000263">
    <property type="entry name" value="MAP kinase skh1/pek1"/>
    <property type="match status" value="1"/>
</dbReference>
<dbReference type="SUPFAM" id="SSF56112">
    <property type="entry name" value="Protein kinase-like (PK-like)"/>
    <property type="match status" value="1"/>
</dbReference>
<proteinExistence type="inferred from homology"/>
<evidence type="ECO:0000256" key="3">
    <source>
        <dbReference type="ARBA" id="ARBA00022741"/>
    </source>
</evidence>
<keyword evidence="2 11" id="KW-0808">Transferase</keyword>
<evidence type="ECO:0000256" key="8">
    <source>
        <dbReference type="RuleBase" id="RU000304"/>
    </source>
</evidence>
<dbReference type="Gene3D" id="3.30.200.20">
    <property type="entry name" value="Phosphorylase Kinase, domain 1"/>
    <property type="match status" value="1"/>
</dbReference>
<dbReference type="GO" id="GO:0005524">
    <property type="term" value="F:ATP binding"/>
    <property type="evidence" value="ECO:0007669"/>
    <property type="project" value="UniProtKB-UniRule"/>
</dbReference>
<gene>
    <name evidence="11" type="ORF">MPSI1_003986</name>
</gene>
<evidence type="ECO:0000256" key="7">
    <source>
        <dbReference type="PROSITE-ProRule" id="PRU10141"/>
    </source>
</evidence>
<dbReference type="PROSITE" id="PS50011">
    <property type="entry name" value="PROTEIN_KINASE_DOM"/>
    <property type="match status" value="1"/>
</dbReference>
<evidence type="ECO:0000256" key="2">
    <source>
        <dbReference type="ARBA" id="ARBA00022679"/>
    </source>
</evidence>
<dbReference type="GO" id="GO:0004674">
    <property type="term" value="F:protein serine/threonine kinase activity"/>
    <property type="evidence" value="ECO:0007669"/>
    <property type="project" value="UniProtKB-KW"/>
</dbReference>
<dbReference type="Proteomes" id="UP001214628">
    <property type="component" value="Chromosome 8"/>
</dbReference>
<dbReference type="InterPro" id="IPR017441">
    <property type="entry name" value="Protein_kinase_ATP_BS"/>
</dbReference>
<keyword evidence="5 7" id="KW-0067">ATP-binding</keyword>
<name>A0AAF0FF07_9BASI</name>
<dbReference type="PANTHER" id="PTHR47448">
    <property type="entry name" value="DUAL SPECIFICITY MITOGEN-ACTIVATED PROTEIN KINASE KINASE DSOR1-LIKE PROTEIN"/>
    <property type="match status" value="1"/>
</dbReference>
<evidence type="ECO:0000259" key="10">
    <source>
        <dbReference type="PROSITE" id="PS50011"/>
    </source>
</evidence>
<evidence type="ECO:0000256" key="9">
    <source>
        <dbReference type="SAM" id="MobiDB-lite"/>
    </source>
</evidence>
<feature type="binding site" evidence="7">
    <location>
        <position position="170"/>
    </location>
    <ligand>
        <name>ATP</name>
        <dbReference type="ChEBI" id="CHEBI:30616"/>
    </ligand>
</feature>
<reference evidence="11" key="1">
    <citation type="submission" date="2023-02" db="EMBL/GenBank/DDBJ databases">
        <title>Mating type loci evolution in Malassezia.</title>
        <authorList>
            <person name="Coelho M.A."/>
        </authorList>
    </citation>
    <scope>NUCLEOTIDE SEQUENCE</scope>
    <source>
        <strain evidence="11">CBS 14136</strain>
    </source>
</reference>
<evidence type="ECO:0000313" key="12">
    <source>
        <dbReference type="Proteomes" id="UP001214628"/>
    </source>
</evidence>
<dbReference type="GO" id="GO:0004708">
    <property type="term" value="F:MAP kinase kinase activity"/>
    <property type="evidence" value="ECO:0007669"/>
    <property type="project" value="UniProtKB-EC"/>
</dbReference>
<dbReference type="InterPro" id="IPR011009">
    <property type="entry name" value="Kinase-like_dom_sf"/>
</dbReference>
<organism evidence="11 12">
    <name type="scientific">Malassezia psittaci</name>
    <dbReference type="NCBI Taxonomy" id="1821823"/>
    <lineage>
        <taxon>Eukaryota</taxon>
        <taxon>Fungi</taxon>
        <taxon>Dikarya</taxon>
        <taxon>Basidiomycota</taxon>
        <taxon>Ustilaginomycotina</taxon>
        <taxon>Malasseziomycetes</taxon>
        <taxon>Malasseziales</taxon>
        <taxon>Malasseziaceae</taxon>
        <taxon>Malassezia</taxon>
    </lineage>
</organism>
<dbReference type="PROSITE" id="PS00107">
    <property type="entry name" value="PROTEIN_KINASE_ATP"/>
    <property type="match status" value="1"/>
</dbReference>
<evidence type="ECO:0000256" key="4">
    <source>
        <dbReference type="ARBA" id="ARBA00022777"/>
    </source>
</evidence>
<protein>
    <submittedName>
        <fullName evidence="11">Mitogen-activated protein kinase kinase</fullName>
        <ecNumber evidence="11">2.7.12.2</ecNumber>
    </submittedName>
</protein>
<evidence type="ECO:0000256" key="6">
    <source>
        <dbReference type="ARBA" id="ARBA00038035"/>
    </source>
</evidence>
<feature type="domain" description="Protein kinase" evidence="10">
    <location>
        <begin position="141"/>
        <end position="407"/>
    </location>
</feature>
<comment type="similarity">
    <text evidence="6">Belongs to the protein kinase superfamily. STE Ser/Thr protein kinase family. MAP kinase kinase subfamily.</text>
</comment>
<dbReference type="PANTHER" id="PTHR47448:SF5">
    <property type="entry name" value="MITOGEN-ACTIVATED PROTEIN KINASE KINAE MKK2"/>
    <property type="match status" value="1"/>
</dbReference>
<dbReference type="Pfam" id="PF00069">
    <property type="entry name" value="Pkinase"/>
    <property type="match status" value="1"/>
</dbReference>
<keyword evidence="4 11" id="KW-0418">Kinase</keyword>
<keyword evidence="12" id="KW-1185">Reference proteome</keyword>
<evidence type="ECO:0000313" key="11">
    <source>
        <dbReference type="EMBL" id="WFD45304.1"/>
    </source>
</evidence>
<dbReference type="InterPro" id="IPR008271">
    <property type="entry name" value="Ser/Thr_kinase_AS"/>
</dbReference>
<dbReference type="EC" id="2.7.12.2" evidence="11"/>
<dbReference type="PROSITE" id="PS00108">
    <property type="entry name" value="PROTEIN_KINASE_ST"/>
    <property type="match status" value="1"/>
</dbReference>
<evidence type="ECO:0000256" key="1">
    <source>
        <dbReference type="ARBA" id="ARBA00022527"/>
    </source>
</evidence>
<dbReference type="EMBL" id="CP118382">
    <property type="protein sequence ID" value="WFD45304.1"/>
    <property type="molecule type" value="Genomic_DNA"/>
</dbReference>
<dbReference type="SMART" id="SM00220">
    <property type="entry name" value="S_TKc"/>
    <property type="match status" value="1"/>
</dbReference>
<feature type="region of interest" description="Disordered" evidence="9">
    <location>
        <begin position="1"/>
        <end position="46"/>
    </location>
</feature>
<dbReference type="AlphaFoldDB" id="A0AAF0FF07"/>
<dbReference type="InterPro" id="IPR000719">
    <property type="entry name" value="Prot_kinase_dom"/>
</dbReference>
<dbReference type="Gene3D" id="1.10.510.10">
    <property type="entry name" value="Transferase(Phosphotransferase) domain 1"/>
    <property type="match status" value="1"/>
</dbReference>
<dbReference type="FunFam" id="3.30.200.20:FF:000040">
    <property type="entry name" value="Dual specificity mitogen-activated protein kinase kinase"/>
    <property type="match status" value="1"/>
</dbReference>
<accession>A0AAF0FF07</accession>
<evidence type="ECO:0000256" key="5">
    <source>
        <dbReference type="ARBA" id="ARBA00022840"/>
    </source>
</evidence>
<keyword evidence="1 8" id="KW-0723">Serine/threonine-protein kinase</keyword>